<dbReference type="RefSeq" id="WP_014847828.1">
    <property type="nucleotide sequence ID" value="NZ_CP040007.1"/>
</dbReference>
<gene>
    <name evidence="1" type="ORF">J5A53_01445</name>
</gene>
<accession>A0AB37HYB3</accession>
<reference evidence="1" key="1">
    <citation type="submission" date="2021-03" db="EMBL/GenBank/DDBJ databases">
        <title>Human Oral Microbial Genomes.</title>
        <authorList>
            <person name="Johnston C.D."/>
            <person name="Chen T."/>
            <person name="Dewhirst F.E."/>
        </authorList>
    </citation>
    <scope>NUCLEOTIDE SEQUENCE</scope>
    <source>
        <strain evidence="1">F0714</strain>
    </source>
</reference>
<evidence type="ECO:0000313" key="1">
    <source>
        <dbReference type="EMBL" id="QUC11397.1"/>
    </source>
</evidence>
<dbReference type="EMBL" id="CP072385">
    <property type="protein sequence ID" value="QUC11397.1"/>
    <property type="molecule type" value="Genomic_DNA"/>
</dbReference>
<dbReference type="AlphaFoldDB" id="A0AB37HYB3"/>
<proteinExistence type="predicted"/>
<dbReference type="Proteomes" id="UP000677180">
    <property type="component" value="Chromosome"/>
</dbReference>
<sequence length="47" mass="5162">MAVSYYSTIIQHDADKVRDTLRDFNGPATWFGSAVSESHVTTSADRG</sequence>
<name>A0AB37HYB3_9ACTN</name>
<protein>
    <submittedName>
        <fullName evidence="1">Uncharacterized protein</fullName>
    </submittedName>
</protein>
<evidence type="ECO:0000313" key="2">
    <source>
        <dbReference type="Proteomes" id="UP000677180"/>
    </source>
</evidence>
<organism evidence="1 2">
    <name type="scientific">Arachnia propionica</name>
    <dbReference type="NCBI Taxonomy" id="1750"/>
    <lineage>
        <taxon>Bacteria</taxon>
        <taxon>Bacillati</taxon>
        <taxon>Actinomycetota</taxon>
        <taxon>Actinomycetes</taxon>
        <taxon>Propionibacteriales</taxon>
        <taxon>Propionibacteriaceae</taxon>
        <taxon>Arachnia</taxon>
    </lineage>
</organism>